<evidence type="ECO:0000256" key="1">
    <source>
        <dbReference type="SAM" id="Phobius"/>
    </source>
</evidence>
<sequence length="406" mass="45758">MEDRIVLRQFYYHSRSKENMYRILSVALIALFALSLGCTSIADYGEEAGDQIAIREPYPLAFHTSFYSQGISDITFTLTNYGTDERIIRASAWYDEYSSKAITTVEIPPDETVELDVMIVLNEEKVRAITTTTLFNLAWVVEEWDGDYWQIIEEGTAPIEVYPMDTMVWEISDGEGGSIDTTEYIAVFVTPQAPAVRELLVASKEYVDPAYDPMYETLGLSRTLAGYQFGDLPDEAWYIHTGLHAKAVYNALRYTYDVRYLDMTVSFGTQGYVQRVNTPEESLRSTSANCVDGSVLFASALEAMGIDAYIISLPTHAYVAWKHDPSPANTPGYENPDGLPLLNPDDLTALETTMIGDYEFGEAVAYGNEQLGKDWDLFNDFENPDAKEYRLIDIGYARDEGIYPLR</sequence>
<proteinExistence type="predicted"/>
<keyword evidence="1" id="KW-0472">Membrane</keyword>
<keyword evidence="1" id="KW-0812">Transmembrane</keyword>
<comment type="caution">
    <text evidence="2">The sequence shown here is derived from an EMBL/GenBank/DDBJ whole genome shotgun (WGS) entry which is preliminary data.</text>
</comment>
<name>A0ABD4TJ35_9EURY</name>
<reference evidence="2 3" key="1">
    <citation type="submission" date="2019-08" db="EMBL/GenBank/DDBJ databases">
        <authorList>
            <person name="Chen S.-C."/>
            <person name="Lai M.-C."/>
            <person name="You Y.-T."/>
        </authorList>
    </citation>
    <scope>NUCLEOTIDE SEQUENCE [LARGE SCALE GENOMIC DNA]</scope>
    <source>
        <strain evidence="2 3">P2F9704a</strain>
    </source>
</reference>
<dbReference type="RefSeq" id="WP_255331705.1">
    <property type="nucleotide sequence ID" value="NZ_VOTZ01000003.1"/>
</dbReference>
<feature type="transmembrane region" description="Helical" evidence="1">
    <location>
        <begin position="21"/>
        <end position="42"/>
    </location>
</feature>
<keyword evidence="1" id="KW-1133">Transmembrane helix</keyword>
<evidence type="ECO:0000313" key="2">
    <source>
        <dbReference type="EMBL" id="MCQ1537783.1"/>
    </source>
</evidence>
<protein>
    <submittedName>
        <fullName evidence="2">Transglutaminase domain-containing protein</fullName>
    </submittedName>
</protein>
<keyword evidence="3" id="KW-1185">Reference proteome</keyword>
<dbReference type="Proteomes" id="UP001524383">
    <property type="component" value="Unassembled WGS sequence"/>
</dbReference>
<dbReference type="Gene3D" id="3.10.620.30">
    <property type="match status" value="1"/>
</dbReference>
<evidence type="ECO:0000313" key="3">
    <source>
        <dbReference type="Proteomes" id="UP001524383"/>
    </source>
</evidence>
<dbReference type="SUPFAM" id="SSF54001">
    <property type="entry name" value="Cysteine proteinases"/>
    <property type="match status" value="1"/>
</dbReference>
<accession>A0ABD4TJ35</accession>
<organism evidence="2 3">
    <name type="scientific">Methanocalculus taiwanensis</name>
    <dbReference type="NCBI Taxonomy" id="106207"/>
    <lineage>
        <taxon>Archaea</taxon>
        <taxon>Methanobacteriati</taxon>
        <taxon>Methanobacteriota</taxon>
        <taxon>Stenosarchaea group</taxon>
        <taxon>Methanomicrobia</taxon>
        <taxon>Methanomicrobiales</taxon>
        <taxon>Methanocalculaceae</taxon>
        <taxon>Methanocalculus</taxon>
    </lineage>
</organism>
<dbReference type="AlphaFoldDB" id="A0ABD4TJ35"/>
<gene>
    <name evidence="2" type="ORF">FTO68_02100</name>
</gene>
<dbReference type="EMBL" id="VOTZ01000003">
    <property type="protein sequence ID" value="MCQ1537783.1"/>
    <property type="molecule type" value="Genomic_DNA"/>
</dbReference>
<dbReference type="InterPro" id="IPR038765">
    <property type="entry name" value="Papain-like_cys_pep_sf"/>
</dbReference>